<sequence length="284" mass="31861">MDIVRTQNSYAEITTYHVQLIRSISISSSGRIVRVSGVLSTTKETTATWSTATGRVRASISAPSARQLGRPVLREVNAAYLYSLDPSFLAESMPPTPEYIRDMLAGMPMMAPYDPVAIYSPNSMLPLKLRVTLPRNDGTVCPTHLLALPTLQRGVFYLVPIHELVFASNCSAFPRLASSAAANPSPDNPIFDSVVLPIMLCKPPSAKYFDLFRVYLYKKDLALLRSTFLPPGWDATMESILSQREMVYGFWLNAHTFQLYDVPVFDLIDECWWLILQAHPRNLR</sequence>
<dbReference type="AlphaFoldDB" id="A0A067TA63"/>
<proteinExistence type="predicted"/>
<organism evidence="1 2">
    <name type="scientific">Galerina marginata (strain CBS 339.88)</name>
    <dbReference type="NCBI Taxonomy" id="685588"/>
    <lineage>
        <taxon>Eukaryota</taxon>
        <taxon>Fungi</taxon>
        <taxon>Dikarya</taxon>
        <taxon>Basidiomycota</taxon>
        <taxon>Agaricomycotina</taxon>
        <taxon>Agaricomycetes</taxon>
        <taxon>Agaricomycetidae</taxon>
        <taxon>Agaricales</taxon>
        <taxon>Agaricineae</taxon>
        <taxon>Strophariaceae</taxon>
        <taxon>Galerina</taxon>
    </lineage>
</organism>
<name>A0A067TA63_GALM3</name>
<reference evidence="2" key="1">
    <citation type="journal article" date="2014" name="Proc. Natl. Acad. Sci. U.S.A.">
        <title>Extensive sampling of basidiomycete genomes demonstrates inadequacy of the white-rot/brown-rot paradigm for wood decay fungi.</title>
        <authorList>
            <person name="Riley R."/>
            <person name="Salamov A.A."/>
            <person name="Brown D.W."/>
            <person name="Nagy L.G."/>
            <person name="Floudas D."/>
            <person name="Held B.W."/>
            <person name="Levasseur A."/>
            <person name="Lombard V."/>
            <person name="Morin E."/>
            <person name="Otillar R."/>
            <person name="Lindquist E.A."/>
            <person name="Sun H."/>
            <person name="LaButti K.M."/>
            <person name="Schmutz J."/>
            <person name="Jabbour D."/>
            <person name="Luo H."/>
            <person name="Baker S.E."/>
            <person name="Pisabarro A.G."/>
            <person name="Walton J.D."/>
            <person name="Blanchette R.A."/>
            <person name="Henrissat B."/>
            <person name="Martin F."/>
            <person name="Cullen D."/>
            <person name="Hibbett D.S."/>
            <person name="Grigoriev I.V."/>
        </authorList>
    </citation>
    <scope>NUCLEOTIDE SEQUENCE [LARGE SCALE GENOMIC DNA]</scope>
    <source>
        <strain evidence="2">CBS 339.88</strain>
    </source>
</reference>
<evidence type="ECO:0000313" key="2">
    <source>
        <dbReference type="Proteomes" id="UP000027222"/>
    </source>
</evidence>
<evidence type="ECO:0000313" key="1">
    <source>
        <dbReference type="EMBL" id="KDR80001.1"/>
    </source>
</evidence>
<dbReference type="EMBL" id="KL142372">
    <property type="protein sequence ID" value="KDR80001.1"/>
    <property type="molecule type" value="Genomic_DNA"/>
</dbReference>
<dbReference type="OrthoDB" id="2570975at2759"/>
<accession>A0A067TA63</accession>
<protein>
    <submittedName>
        <fullName evidence="1">Uncharacterized protein</fullName>
    </submittedName>
</protein>
<dbReference type="HOGENOM" id="CLU_980199_0_0_1"/>
<dbReference type="Proteomes" id="UP000027222">
    <property type="component" value="Unassembled WGS sequence"/>
</dbReference>
<gene>
    <name evidence="1" type="ORF">GALMADRAFT_136570</name>
</gene>
<keyword evidence="2" id="KW-1185">Reference proteome</keyword>